<dbReference type="GO" id="GO:0003824">
    <property type="term" value="F:catalytic activity"/>
    <property type="evidence" value="ECO:0007669"/>
    <property type="project" value="UniProtKB-ARBA"/>
</dbReference>
<reference evidence="2 3" key="1">
    <citation type="submission" date="2018-03" db="EMBL/GenBank/DDBJ databases">
        <title>Genomic Encyclopedia of Archaeal and Bacterial Type Strains, Phase II (KMG-II): from individual species to whole genera.</title>
        <authorList>
            <person name="Goeker M."/>
        </authorList>
    </citation>
    <scope>NUCLEOTIDE SEQUENCE [LARGE SCALE GENOMIC DNA]</scope>
    <source>
        <strain evidence="2 3">DSM 44720</strain>
    </source>
</reference>
<dbReference type="Proteomes" id="UP000239494">
    <property type="component" value="Unassembled WGS sequence"/>
</dbReference>
<dbReference type="InterPro" id="IPR000073">
    <property type="entry name" value="AB_hydrolase_1"/>
</dbReference>
<keyword evidence="3" id="KW-1185">Reference proteome</keyword>
<gene>
    <name evidence="2" type="ORF">CLV43_108360</name>
</gene>
<dbReference type="RefSeq" id="WP_106190340.1">
    <property type="nucleotide sequence ID" value="NZ_PVTF01000008.1"/>
</dbReference>
<dbReference type="OrthoDB" id="4540226at2"/>
<dbReference type="Gene3D" id="3.40.50.1820">
    <property type="entry name" value="alpha/beta hydrolase"/>
    <property type="match status" value="1"/>
</dbReference>
<evidence type="ECO:0000259" key="1">
    <source>
        <dbReference type="Pfam" id="PF12697"/>
    </source>
</evidence>
<sequence length="246" mass="27126">MTVVFVHGVFETARLWDDVRSHLFTDSIAWELPGFGVPRPDGFGASMDDYVDWLVRELRGLGKPVDLVGHGWGALLVVRAVTLHPAAARSWTADQIGALHPEYAWPDAARWWQAGDAGRDRSDSSLERDKGYLALQFAAAGAPSGHVDTLCKGLTATSVRCAHDLYRSATPNVHAYWGAALSMPTRMPGLVLQPSLDAFDDRAMADYMAARLAARTQSLDGLGHWWMLERPKTARVLERFWNSVVA</sequence>
<dbReference type="SUPFAM" id="SSF53474">
    <property type="entry name" value="alpha/beta-Hydrolases"/>
    <property type="match status" value="1"/>
</dbReference>
<name>A0A2T0SZW6_9PSEU</name>
<evidence type="ECO:0000313" key="2">
    <source>
        <dbReference type="EMBL" id="PRY38960.1"/>
    </source>
</evidence>
<dbReference type="AlphaFoldDB" id="A0A2T0SZW6"/>
<proteinExistence type="predicted"/>
<accession>A0A2T0SZW6</accession>
<dbReference type="InterPro" id="IPR029058">
    <property type="entry name" value="AB_hydrolase_fold"/>
</dbReference>
<organism evidence="2 3">
    <name type="scientific">Umezawaea tangerina</name>
    <dbReference type="NCBI Taxonomy" id="84725"/>
    <lineage>
        <taxon>Bacteria</taxon>
        <taxon>Bacillati</taxon>
        <taxon>Actinomycetota</taxon>
        <taxon>Actinomycetes</taxon>
        <taxon>Pseudonocardiales</taxon>
        <taxon>Pseudonocardiaceae</taxon>
        <taxon>Umezawaea</taxon>
    </lineage>
</organism>
<feature type="domain" description="AB hydrolase-1" evidence="1">
    <location>
        <begin position="3"/>
        <end position="232"/>
    </location>
</feature>
<dbReference type="EMBL" id="PVTF01000008">
    <property type="protein sequence ID" value="PRY38960.1"/>
    <property type="molecule type" value="Genomic_DNA"/>
</dbReference>
<dbReference type="Pfam" id="PF12697">
    <property type="entry name" value="Abhydrolase_6"/>
    <property type="match status" value="1"/>
</dbReference>
<evidence type="ECO:0000313" key="3">
    <source>
        <dbReference type="Proteomes" id="UP000239494"/>
    </source>
</evidence>
<comment type="caution">
    <text evidence="2">The sequence shown here is derived from an EMBL/GenBank/DDBJ whole genome shotgun (WGS) entry which is preliminary data.</text>
</comment>
<protein>
    <submittedName>
        <fullName evidence="2">Pimeloyl-ACP methyl ester carboxylesterase</fullName>
    </submittedName>
</protein>